<proteinExistence type="predicted"/>
<reference evidence="3 4" key="1">
    <citation type="submission" date="2020-08" db="EMBL/GenBank/DDBJ databases">
        <title>Genome public.</title>
        <authorList>
            <person name="Liu C."/>
            <person name="Sun Q."/>
        </authorList>
    </citation>
    <scope>NUCLEOTIDE SEQUENCE [LARGE SCALE GENOMIC DNA]</scope>
    <source>
        <strain evidence="3 4">New-38</strain>
    </source>
</reference>
<evidence type="ECO:0000256" key="1">
    <source>
        <dbReference type="SAM" id="Phobius"/>
    </source>
</evidence>
<sequence>MFSSTEDSFDAEGQLTSAIRSVTGGSEKYLYTLSGHGESELSAPISQAMEKAGFTMATVTPLLTGTIPEDCDLLLVNGPTADLSQEEYTLLEDYLSGGGQMVFLCSDSEENFPNWSALLESYGLTLVDGYIADEERYYPQFGSLFAIAGAISTGTEVTQGMSEQDLTLLTNSRGFTQQEDTDAVITPVLTTSSHASAVTLDGQEVPGTYLLAAVSERAGTGGATGRLTVLGSNSLIDGDILSSYPNLVNETLFLNLLTAGFEDGSNLSIPAKSLAVTYNTIPNPGLWSALYLVVLPLVILVTGLIVWWKRRRQ</sequence>
<evidence type="ECO:0000313" key="4">
    <source>
        <dbReference type="Proteomes" id="UP000660021"/>
    </source>
</evidence>
<dbReference type="RefSeq" id="WP_186963650.1">
    <property type="nucleotide sequence ID" value="NZ_JACOPR010000004.1"/>
</dbReference>
<feature type="transmembrane region" description="Helical" evidence="1">
    <location>
        <begin position="286"/>
        <end position="308"/>
    </location>
</feature>
<comment type="caution">
    <text evidence="3">The sequence shown here is derived from an EMBL/GenBank/DDBJ whole genome shotgun (WGS) entry which is preliminary data.</text>
</comment>
<gene>
    <name evidence="3" type="ORF">H8S34_08085</name>
</gene>
<accession>A0ABR7HTE8</accession>
<keyword evidence="1" id="KW-1133">Transmembrane helix</keyword>
<keyword evidence="4" id="KW-1185">Reference proteome</keyword>
<dbReference type="Pfam" id="PF09822">
    <property type="entry name" value="ABC_transp_aux"/>
    <property type="match status" value="1"/>
</dbReference>
<feature type="domain" description="ABC-type uncharacterised transport system" evidence="2">
    <location>
        <begin position="33"/>
        <end position="143"/>
    </location>
</feature>
<keyword evidence="1" id="KW-0472">Membrane</keyword>
<dbReference type="Proteomes" id="UP000660021">
    <property type="component" value="Unassembled WGS sequence"/>
</dbReference>
<dbReference type="EMBL" id="JACOPR010000004">
    <property type="protein sequence ID" value="MBC5730789.1"/>
    <property type="molecule type" value="Genomic_DNA"/>
</dbReference>
<name>A0ABR7HTE8_9FIRM</name>
<protein>
    <submittedName>
        <fullName evidence="3">Gldg family protein</fullName>
    </submittedName>
</protein>
<organism evidence="3 4">
    <name type="scientific">Pseudoflavonifractor hominis</name>
    <dbReference type="NCBI Taxonomy" id="2763059"/>
    <lineage>
        <taxon>Bacteria</taxon>
        <taxon>Bacillati</taxon>
        <taxon>Bacillota</taxon>
        <taxon>Clostridia</taxon>
        <taxon>Eubacteriales</taxon>
        <taxon>Oscillospiraceae</taxon>
        <taxon>Pseudoflavonifractor</taxon>
    </lineage>
</organism>
<dbReference type="InterPro" id="IPR019196">
    <property type="entry name" value="ABC_transp_unknown"/>
</dbReference>
<keyword evidence="1" id="KW-0812">Transmembrane</keyword>
<evidence type="ECO:0000313" key="3">
    <source>
        <dbReference type="EMBL" id="MBC5730789.1"/>
    </source>
</evidence>
<evidence type="ECO:0000259" key="2">
    <source>
        <dbReference type="Pfam" id="PF09822"/>
    </source>
</evidence>